<dbReference type="Proteomes" id="UP000005636">
    <property type="component" value="Chromosome"/>
</dbReference>
<gene>
    <name evidence="1" type="ORF">GTCCBUS3UF5_12440</name>
</gene>
<name>A0ABM5MFT9_GEOTH</name>
<proteinExistence type="predicted"/>
<evidence type="ECO:0000313" key="2">
    <source>
        <dbReference type="Proteomes" id="UP000005636"/>
    </source>
</evidence>
<sequence length="43" mass="5097">MFCLSFISLLNRCFPFSASIHFFFANGKIHAIMHLFYPRDKEV</sequence>
<dbReference type="EMBL" id="CP003125">
    <property type="protein sequence ID" value="AEV18558.1"/>
    <property type="molecule type" value="Genomic_DNA"/>
</dbReference>
<keyword evidence="2" id="KW-1185">Reference proteome</keyword>
<organism evidence="1 2">
    <name type="scientific">Geobacillus thermoleovorans CCB_US3_UF5</name>
    <dbReference type="NCBI Taxonomy" id="1111068"/>
    <lineage>
        <taxon>Bacteria</taxon>
        <taxon>Bacillati</taxon>
        <taxon>Bacillota</taxon>
        <taxon>Bacilli</taxon>
        <taxon>Bacillales</taxon>
        <taxon>Anoxybacillaceae</taxon>
        <taxon>Geobacillus</taxon>
        <taxon>Geobacillus thermoleovorans group</taxon>
    </lineage>
</organism>
<evidence type="ECO:0000313" key="1">
    <source>
        <dbReference type="EMBL" id="AEV18558.1"/>
    </source>
</evidence>
<reference evidence="1 2" key="1">
    <citation type="submission" date="2011-11" db="EMBL/GenBank/DDBJ databases">
        <title>Complete genome sequence of thermophilic Geobacillus thermoleovorans CCB_US3_UF5.</title>
        <authorList>
            <person name="Muhd Sakaff M.K.L."/>
            <person name="Abdul Rahman A.Y."/>
            <person name="Saito J.A."/>
            <person name="Hou S."/>
            <person name="Alam M."/>
        </authorList>
    </citation>
    <scope>NUCLEOTIDE SEQUENCE [LARGE SCALE GENOMIC DNA]</scope>
    <source>
        <strain evidence="1 2">CCB_US3_UF5</strain>
    </source>
</reference>
<protein>
    <submittedName>
        <fullName evidence="1">Uncharacterized protein</fullName>
    </submittedName>
</protein>
<accession>A0ABM5MFT9</accession>